<keyword evidence="14" id="KW-0449">Lipoprotein</keyword>
<dbReference type="InterPro" id="IPR054765">
    <property type="entry name" value="SLBB_dom"/>
</dbReference>
<keyword evidence="10" id="KW-0626">Porin</keyword>
<evidence type="ECO:0000259" key="16">
    <source>
        <dbReference type="Pfam" id="PF02563"/>
    </source>
</evidence>
<comment type="subcellular location">
    <subcellularLocation>
        <location evidence="1">Cell outer membrane</location>
        <topology evidence="1">Multi-pass membrane protein</topology>
    </subcellularLocation>
</comment>
<dbReference type="PROSITE" id="PS51257">
    <property type="entry name" value="PROKAR_LIPOPROTEIN"/>
    <property type="match status" value="1"/>
</dbReference>
<evidence type="ECO:0000256" key="11">
    <source>
        <dbReference type="ARBA" id="ARBA00023136"/>
    </source>
</evidence>
<dbReference type="GO" id="GO:0006811">
    <property type="term" value="P:monoatomic ion transport"/>
    <property type="evidence" value="ECO:0007669"/>
    <property type="project" value="UniProtKB-KW"/>
</dbReference>
<evidence type="ECO:0000259" key="17">
    <source>
        <dbReference type="Pfam" id="PF22461"/>
    </source>
</evidence>
<evidence type="ECO:0000256" key="9">
    <source>
        <dbReference type="ARBA" id="ARBA00023065"/>
    </source>
</evidence>
<dbReference type="HOGENOM" id="CLU_038343_1_0_10"/>
<dbReference type="Proteomes" id="UP000005438">
    <property type="component" value="Chromosome"/>
</dbReference>
<dbReference type="OrthoDB" id="662756at2"/>
<keyword evidence="6 15" id="KW-0812">Transmembrane</keyword>
<dbReference type="Pfam" id="PF22461">
    <property type="entry name" value="SLBB_2"/>
    <property type="match status" value="1"/>
</dbReference>
<accession>G8TK31</accession>
<evidence type="ECO:0000313" key="18">
    <source>
        <dbReference type="EMBL" id="AEW02969.1"/>
    </source>
</evidence>
<evidence type="ECO:0000256" key="4">
    <source>
        <dbReference type="ARBA" id="ARBA00022452"/>
    </source>
</evidence>
<protein>
    <submittedName>
        <fullName evidence="18">Soluble ligand binding domain protein</fullName>
    </submittedName>
</protein>
<proteinExistence type="inferred from homology"/>
<evidence type="ECO:0000256" key="1">
    <source>
        <dbReference type="ARBA" id="ARBA00004571"/>
    </source>
</evidence>
<dbReference type="GO" id="GO:0046930">
    <property type="term" value="C:pore complex"/>
    <property type="evidence" value="ECO:0007669"/>
    <property type="project" value="UniProtKB-KW"/>
</dbReference>
<dbReference type="GO" id="GO:0015288">
    <property type="term" value="F:porin activity"/>
    <property type="evidence" value="ECO:0007669"/>
    <property type="project" value="UniProtKB-KW"/>
</dbReference>
<evidence type="ECO:0000256" key="8">
    <source>
        <dbReference type="ARBA" id="ARBA00023047"/>
    </source>
</evidence>
<reference evidence="18 19" key="1">
    <citation type="submission" date="2011-12" db="EMBL/GenBank/DDBJ databases">
        <title>The complete genome of Niastella koreensis GR20-10.</title>
        <authorList>
            <consortium name="US DOE Joint Genome Institute (JGI-PGF)"/>
            <person name="Lucas S."/>
            <person name="Han J."/>
            <person name="Lapidus A."/>
            <person name="Bruce D."/>
            <person name="Goodwin L."/>
            <person name="Pitluck S."/>
            <person name="Peters L."/>
            <person name="Kyrpides N."/>
            <person name="Mavromatis K."/>
            <person name="Ivanova N."/>
            <person name="Mikhailova N."/>
            <person name="Davenport K."/>
            <person name="Saunders E."/>
            <person name="Detter J.C."/>
            <person name="Tapia R."/>
            <person name="Han C."/>
            <person name="Land M."/>
            <person name="Hauser L."/>
            <person name="Markowitz V."/>
            <person name="Cheng J.-F."/>
            <person name="Hugenholtz P."/>
            <person name="Woyke T."/>
            <person name="Wu D."/>
            <person name="Tindall B."/>
            <person name="Pomrenke H."/>
            <person name="Brambilla E."/>
            <person name="Klenk H.-P."/>
            <person name="Eisen J.A."/>
        </authorList>
    </citation>
    <scope>NUCLEOTIDE SEQUENCE [LARGE SCALE GENOMIC DNA]</scope>
    <source>
        <strain evidence="19">DSM 17620 / KACC 11465 / NBRC 106392 / GR20-10</strain>
    </source>
</reference>
<keyword evidence="13" id="KW-0998">Cell outer membrane</keyword>
<dbReference type="AlphaFoldDB" id="G8TK31"/>
<dbReference type="RefSeq" id="WP_014222879.1">
    <property type="nucleotide sequence ID" value="NC_016609.1"/>
</dbReference>
<dbReference type="PANTHER" id="PTHR33619:SF3">
    <property type="entry name" value="POLYSACCHARIDE EXPORT PROTEIN GFCE-RELATED"/>
    <property type="match status" value="1"/>
</dbReference>
<dbReference type="KEGG" id="nko:Niako_6745"/>
<dbReference type="InterPro" id="IPR049712">
    <property type="entry name" value="Poly_export"/>
</dbReference>
<evidence type="ECO:0000256" key="14">
    <source>
        <dbReference type="ARBA" id="ARBA00023288"/>
    </source>
</evidence>
<dbReference type="PANTHER" id="PTHR33619">
    <property type="entry name" value="POLYSACCHARIDE EXPORT PROTEIN GFCE-RELATED"/>
    <property type="match status" value="1"/>
</dbReference>
<feature type="transmembrane region" description="Helical" evidence="15">
    <location>
        <begin position="256"/>
        <end position="276"/>
    </location>
</feature>
<evidence type="ECO:0000256" key="2">
    <source>
        <dbReference type="ARBA" id="ARBA00009450"/>
    </source>
</evidence>
<keyword evidence="15" id="KW-1133">Transmembrane helix</keyword>
<evidence type="ECO:0000256" key="7">
    <source>
        <dbReference type="ARBA" id="ARBA00022729"/>
    </source>
</evidence>
<evidence type="ECO:0000256" key="10">
    <source>
        <dbReference type="ARBA" id="ARBA00023114"/>
    </source>
</evidence>
<name>G8TK31_NIAKG</name>
<keyword evidence="8" id="KW-0625">Polysaccharide transport</keyword>
<evidence type="ECO:0000256" key="6">
    <source>
        <dbReference type="ARBA" id="ARBA00022692"/>
    </source>
</evidence>
<evidence type="ECO:0000256" key="3">
    <source>
        <dbReference type="ARBA" id="ARBA00022448"/>
    </source>
</evidence>
<keyword evidence="11 15" id="KW-0472">Membrane</keyword>
<dbReference type="Pfam" id="PF02563">
    <property type="entry name" value="Poly_export"/>
    <property type="match status" value="1"/>
</dbReference>
<dbReference type="InterPro" id="IPR003715">
    <property type="entry name" value="Poly_export_N"/>
</dbReference>
<dbReference type="GO" id="GO:0015159">
    <property type="term" value="F:polysaccharide transmembrane transporter activity"/>
    <property type="evidence" value="ECO:0007669"/>
    <property type="project" value="InterPro"/>
</dbReference>
<keyword evidence="12" id="KW-0564">Palmitate</keyword>
<evidence type="ECO:0000313" key="19">
    <source>
        <dbReference type="Proteomes" id="UP000005438"/>
    </source>
</evidence>
<dbReference type="Gene3D" id="3.10.560.10">
    <property type="entry name" value="Outer membrane lipoprotein wza domain like"/>
    <property type="match status" value="1"/>
</dbReference>
<keyword evidence="5" id="KW-0762">Sugar transport</keyword>
<evidence type="ECO:0000256" key="5">
    <source>
        <dbReference type="ARBA" id="ARBA00022597"/>
    </source>
</evidence>
<evidence type="ECO:0000256" key="13">
    <source>
        <dbReference type="ARBA" id="ARBA00023237"/>
    </source>
</evidence>
<comment type="similarity">
    <text evidence="2">Belongs to the BexD/CtrA/VexA family.</text>
</comment>
<dbReference type="GO" id="GO:0009279">
    <property type="term" value="C:cell outer membrane"/>
    <property type="evidence" value="ECO:0007669"/>
    <property type="project" value="UniProtKB-SubCell"/>
</dbReference>
<keyword evidence="9" id="KW-0406">Ion transport</keyword>
<evidence type="ECO:0000256" key="12">
    <source>
        <dbReference type="ARBA" id="ARBA00023139"/>
    </source>
</evidence>
<dbReference type="EMBL" id="CP003178">
    <property type="protein sequence ID" value="AEW02969.1"/>
    <property type="molecule type" value="Genomic_DNA"/>
</dbReference>
<gene>
    <name evidence="18" type="ordered locus">Niako_6745</name>
</gene>
<evidence type="ECO:0000256" key="15">
    <source>
        <dbReference type="SAM" id="Phobius"/>
    </source>
</evidence>
<feature type="domain" description="Polysaccharide export protein N-terminal" evidence="16">
    <location>
        <begin position="60"/>
        <end position="157"/>
    </location>
</feature>
<feature type="domain" description="SLBB" evidence="17">
    <location>
        <begin position="162"/>
        <end position="241"/>
    </location>
</feature>
<dbReference type="eggNOG" id="COG1596">
    <property type="taxonomic scope" value="Bacteria"/>
</dbReference>
<keyword evidence="3" id="KW-0813">Transport</keyword>
<dbReference type="STRING" id="700598.Niako_6745"/>
<organism evidence="18 19">
    <name type="scientific">Niastella koreensis (strain DSM 17620 / KACC 11465 / NBRC 106392 / GR20-10)</name>
    <dbReference type="NCBI Taxonomy" id="700598"/>
    <lineage>
        <taxon>Bacteria</taxon>
        <taxon>Pseudomonadati</taxon>
        <taxon>Bacteroidota</taxon>
        <taxon>Chitinophagia</taxon>
        <taxon>Chitinophagales</taxon>
        <taxon>Chitinophagaceae</taxon>
        <taxon>Niastella</taxon>
    </lineage>
</organism>
<sequence length="278" mass="30575">MKNSQSQRHQISLPQLSVAFVAFLIITMATSSCTNLKKLQYLQDPIDTARLNKMTFVEPVIQKGDLLNIIVYSDNPTATALYNQPIASVSSAAGGGAGATGGSGQTSTAGYLVDKDGNIQFQGLGPIHVDGLTKFQLSDTLDERLKPFLQHPYYNIRFLNYKITIIGDVNKPAVYSIPSEKVTILEAIALAGDLTLTANRQNVLIVREQNGKREFGRIDLTKPELFNSPFYQLKQNDVVYVDLTKKKAAALNEQSLRYITFATSIISAVALIITIFRN</sequence>
<keyword evidence="4" id="KW-1134">Transmembrane beta strand</keyword>
<keyword evidence="7" id="KW-0732">Signal</keyword>